<keyword evidence="5" id="KW-0158">Chromosome</keyword>
<dbReference type="OrthoDB" id="19261at2759"/>
<evidence type="ECO:0000313" key="20">
    <source>
        <dbReference type="Proteomes" id="UP000016935"/>
    </source>
</evidence>
<feature type="compositionally biased region" description="Polar residues" evidence="16">
    <location>
        <begin position="522"/>
        <end position="535"/>
    </location>
</feature>
<dbReference type="CDD" id="cd08760">
    <property type="entry name" value="Cyt_b561_FRRS1_like"/>
    <property type="match status" value="1"/>
</dbReference>
<evidence type="ECO:0000256" key="5">
    <source>
        <dbReference type="ARBA" id="ARBA00022454"/>
    </source>
</evidence>
<feature type="compositionally biased region" description="Polar residues" evidence="16">
    <location>
        <begin position="542"/>
        <end position="554"/>
    </location>
</feature>
<organism evidence="19 20">
    <name type="scientific">Exserohilum turcicum (strain 28A)</name>
    <name type="common">Northern leaf blight fungus</name>
    <name type="synonym">Setosphaeria turcica</name>
    <dbReference type="NCBI Taxonomy" id="671987"/>
    <lineage>
        <taxon>Eukaryota</taxon>
        <taxon>Fungi</taxon>
        <taxon>Dikarya</taxon>
        <taxon>Ascomycota</taxon>
        <taxon>Pezizomycotina</taxon>
        <taxon>Dothideomycetes</taxon>
        <taxon>Pleosporomycetidae</taxon>
        <taxon>Pleosporales</taxon>
        <taxon>Pleosporineae</taxon>
        <taxon>Pleosporaceae</taxon>
        <taxon>Exserohilum</taxon>
    </lineage>
</organism>
<dbReference type="EMBL" id="KB908866">
    <property type="protein sequence ID" value="EOA81617.1"/>
    <property type="molecule type" value="Genomic_DNA"/>
</dbReference>
<feature type="compositionally biased region" description="Low complexity" evidence="16">
    <location>
        <begin position="507"/>
        <end position="521"/>
    </location>
</feature>
<dbReference type="PANTHER" id="PTHR15459:SF2">
    <property type="entry name" value="CYTOCHROME B561 DOMAIN-CONTAINING PROTEIN"/>
    <property type="match status" value="1"/>
</dbReference>
<keyword evidence="12 17" id="KW-0472">Membrane</keyword>
<evidence type="ECO:0000259" key="18">
    <source>
        <dbReference type="PROSITE" id="PS50939"/>
    </source>
</evidence>
<evidence type="ECO:0000256" key="1">
    <source>
        <dbReference type="ARBA" id="ARBA00004123"/>
    </source>
</evidence>
<feature type="compositionally biased region" description="Polar residues" evidence="16">
    <location>
        <begin position="407"/>
        <end position="417"/>
    </location>
</feature>
<dbReference type="Proteomes" id="UP000016935">
    <property type="component" value="Unassembled WGS sequence"/>
</dbReference>
<evidence type="ECO:0000256" key="13">
    <source>
        <dbReference type="ARBA" id="ARBA00023242"/>
    </source>
</evidence>
<feature type="region of interest" description="Disordered" evidence="16">
    <location>
        <begin position="470"/>
        <end position="788"/>
    </location>
</feature>
<dbReference type="PROSITE" id="PS50939">
    <property type="entry name" value="CYTOCHROME_B561"/>
    <property type="match status" value="1"/>
</dbReference>
<dbReference type="GO" id="GO:0000444">
    <property type="term" value="C:MIS12/MIND type complex"/>
    <property type="evidence" value="ECO:0007669"/>
    <property type="project" value="InterPro"/>
</dbReference>
<keyword evidence="6" id="KW-0132">Cell division</keyword>
<evidence type="ECO:0000256" key="10">
    <source>
        <dbReference type="ARBA" id="ARBA00022982"/>
    </source>
</evidence>
<feature type="compositionally biased region" description="Polar residues" evidence="16">
    <location>
        <begin position="424"/>
        <end position="439"/>
    </location>
</feature>
<dbReference type="STRING" id="671987.R0JZK6"/>
<feature type="transmembrane region" description="Helical" evidence="17">
    <location>
        <begin position="134"/>
        <end position="153"/>
    </location>
</feature>
<feature type="compositionally biased region" description="Polar residues" evidence="16">
    <location>
        <begin position="742"/>
        <end position="762"/>
    </location>
</feature>
<feature type="transmembrane region" description="Helical" evidence="17">
    <location>
        <begin position="200"/>
        <end position="218"/>
    </location>
</feature>
<feature type="compositionally biased region" description="Low complexity" evidence="16">
    <location>
        <begin position="682"/>
        <end position="694"/>
    </location>
</feature>
<keyword evidence="9" id="KW-0995">Kinetochore</keyword>
<feature type="transmembrane region" description="Helical" evidence="17">
    <location>
        <begin position="174"/>
        <end position="194"/>
    </location>
</feature>
<keyword evidence="4" id="KW-0813">Transport</keyword>
<feature type="compositionally biased region" description="Basic and acidic residues" evidence="16">
    <location>
        <begin position="380"/>
        <end position="406"/>
    </location>
</feature>
<dbReference type="GeneID" id="19399675"/>
<keyword evidence="10" id="KW-0249">Electron transport</keyword>
<feature type="region of interest" description="Disordered" evidence="16">
    <location>
        <begin position="268"/>
        <end position="307"/>
    </location>
</feature>
<name>R0JZK6_EXST2</name>
<evidence type="ECO:0000256" key="11">
    <source>
        <dbReference type="ARBA" id="ARBA00022989"/>
    </source>
</evidence>
<dbReference type="Pfam" id="PF03188">
    <property type="entry name" value="Cytochrom_B561"/>
    <property type="match status" value="1"/>
</dbReference>
<dbReference type="GO" id="GO:0016020">
    <property type="term" value="C:membrane"/>
    <property type="evidence" value="ECO:0007669"/>
    <property type="project" value="UniProtKB-SubCell"/>
</dbReference>
<keyword evidence="7 17" id="KW-0812">Transmembrane</keyword>
<evidence type="ECO:0000256" key="6">
    <source>
        <dbReference type="ARBA" id="ARBA00022618"/>
    </source>
</evidence>
<dbReference type="SMART" id="SM00665">
    <property type="entry name" value="B561"/>
    <property type="match status" value="1"/>
</dbReference>
<accession>R0JZK6</accession>
<evidence type="ECO:0000256" key="14">
    <source>
        <dbReference type="ARBA" id="ARBA00023306"/>
    </source>
</evidence>
<evidence type="ECO:0000256" key="8">
    <source>
        <dbReference type="ARBA" id="ARBA00022776"/>
    </source>
</evidence>
<dbReference type="eggNOG" id="KOG4293">
    <property type="taxonomic scope" value="Eukaryota"/>
</dbReference>
<feature type="compositionally biased region" description="Basic and acidic residues" evidence="16">
    <location>
        <begin position="476"/>
        <end position="496"/>
    </location>
</feature>
<dbReference type="GO" id="GO:0007059">
    <property type="term" value="P:chromosome segregation"/>
    <property type="evidence" value="ECO:0007669"/>
    <property type="project" value="TreeGrafter"/>
</dbReference>
<keyword evidence="14" id="KW-0131">Cell cycle</keyword>
<evidence type="ECO:0000256" key="7">
    <source>
        <dbReference type="ARBA" id="ARBA00022692"/>
    </source>
</evidence>
<dbReference type="Gene3D" id="1.20.120.1770">
    <property type="match status" value="1"/>
</dbReference>
<dbReference type="AlphaFoldDB" id="R0JZK6"/>
<evidence type="ECO:0000256" key="12">
    <source>
        <dbReference type="ARBA" id="ARBA00023136"/>
    </source>
</evidence>
<comment type="subcellular location">
    <subcellularLocation>
        <location evidence="3">Chromosome</location>
        <location evidence="3">Centromere</location>
        <location evidence="3">Kinetochore</location>
    </subcellularLocation>
    <subcellularLocation>
        <location evidence="2">Membrane</location>
    </subcellularLocation>
    <subcellularLocation>
        <location evidence="1">Nucleus</location>
    </subcellularLocation>
</comment>
<sequence>MSNGLSEPGTSVYSSGSMYVGDGTWDSQRNTFLLPNLQGLNFETMRLNGMGNRFRSMASYKGLITAHGVLAVITFLFVIPAAIFMARFYHPNPRAALKFHIWLQVSAVLLSTAAIVCAFQAVGLERSLTNPHHGIGVALYTLVLVQAFGGSVIHRLEKGKERFKIPLTLMIHQWLGRAIALLGVAQIPLGLTLYGSPLVLFILFAVWTFILVILYFILAYRGQPRIDLDDRSTYISERSYSTRLSRRSRGPGAGKYAAAGAAGAGLAALGSRSRSRTRSRHGGTVLSSRPDSRSRRGSRSRVTDSEFTESYLSDEKYGDDRKKGPSWKDRLLGAGAAVGGIFAAKKLFSRKEKRPPTETGSDFSYSRPLGPSEVTQTDISRLEEGRAPESPAHRRDDWRRVEERDTQVSGMTGSNLRSNHRPTRSVTSIDSFDSRTSFSDETDMRPKDRSYGVKEGVAALGVFGFLKHSLSKRSKKKEDQHVEEMREQDLEEERIARMNSQRRKYTGDGTPPRRGGRPPSTILSDSELTGITPSVTRPPMDSTLTPSVNPNRTPRTGVYSVLSDSGSEAYDSPGGRRHQRRRTTDGPVLPPGAAAAGTITSPSRKDHHRRRGSRDDVASPPVSVKVKMHNDGRHVTLRRLNEEEAAAEREARKRDRRGKNRAGSVSSLSGIGGDRWRRTEAMEAAQAQEMAQQAGIPPPPPMPNSGPLRMPEATIPPSGTPVYGQDGNIPPPPPIPGAADTVLSSPPGTQIHGTETDLSNYDTNRRRRRAERAQAKQARLGGSRVEFS</sequence>
<evidence type="ECO:0000256" key="4">
    <source>
        <dbReference type="ARBA" id="ARBA00022448"/>
    </source>
</evidence>
<dbReference type="InterPro" id="IPR007128">
    <property type="entry name" value="PMF1/Nnf1"/>
</dbReference>
<keyword evidence="20" id="KW-1185">Reference proteome</keyword>
<evidence type="ECO:0000256" key="2">
    <source>
        <dbReference type="ARBA" id="ARBA00004370"/>
    </source>
</evidence>
<reference evidence="19 20" key="2">
    <citation type="journal article" date="2013" name="PLoS Genet.">
        <title>Comparative genome structure, secondary metabolite, and effector coding capacity across Cochliobolus pathogens.</title>
        <authorList>
            <person name="Condon B.J."/>
            <person name="Leng Y."/>
            <person name="Wu D."/>
            <person name="Bushley K.E."/>
            <person name="Ohm R.A."/>
            <person name="Otillar R."/>
            <person name="Martin J."/>
            <person name="Schackwitz W."/>
            <person name="Grimwood J."/>
            <person name="MohdZainudin N."/>
            <person name="Xue C."/>
            <person name="Wang R."/>
            <person name="Manning V.A."/>
            <person name="Dhillon B."/>
            <person name="Tu Z.J."/>
            <person name="Steffenson B.J."/>
            <person name="Salamov A."/>
            <person name="Sun H."/>
            <person name="Lowry S."/>
            <person name="LaButti K."/>
            <person name="Han J."/>
            <person name="Copeland A."/>
            <person name="Lindquist E."/>
            <person name="Barry K."/>
            <person name="Schmutz J."/>
            <person name="Baker S.E."/>
            <person name="Ciuffetti L.M."/>
            <person name="Grigoriev I.V."/>
            <person name="Zhong S."/>
            <person name="Turgeon B.G."/>
        </authorList>
    </citation>
    <scope>NUCLEOTIDE SEQUENCE [LARGE SCALE GENOMIC DNA]</scope>
    <source>
        <strain evidence="20">28A</strain>
    </source>
</reference>
<protein>
    <recommendedName>
        <fullName evidence="18">Cytochrome b561 domain-containing protein</fullName>
    </recommendedName>
</protein>
<dbReference type="HOGENOM" id="CLU_007077_1_0_1"/>
<dbReference type="RefSeq" id="XP_008031031.1">
    <property type="nucleotide sequence ID" value="XM_008032840.1"/>
</dbReference>
<keyword evidence="15" id="KW-0137">Centromere</keyword>
<dbReference type="PANTHER" id="PTHR15459">
    <property type="entry name" value="POLYAMINE-MODULATED FACTOR 1"/>
    <property type="match status" value="1"/>
</dbReference>
<keyword evidence="8" id="KW-0498">Mitosis</keyword>
<gene>
    <name evidence="19" type="ORF">SETTUDRAFT_166016</name>
</gene>
<evidence type="ECO:0000256" key="16">
    <source>
        <dbReference type="SAM" id="MobiDB-lite"/>
    </source>
</evidence>
<dbReference type="InterPro" id="IPR006593">
    <property type="entry name" value="Cyt_b561/ferric_Rdtase_TM"/>
</dbReference>
<evidence type="ECO:0000256" key="3">
    <source>
        <dbReference type="ARBA" id="ARBA00004629"/>
    </source>
</evidence>
<feature type="transmembrane region" description="Helical" evidence="17">
    <location>
        <begin position="101"/>
        <end position="122"/>
    </location>
</feature>
<feature type="region of interest" description="Disordered" evidence="16">
    <location>
        <begin position="349"/>
        <end position="448"/>
    </location>
</feature>
<evidence type="ECO:0000256" key="17">
    <source>
        <dbReference type="SAM" id="Phobius"/>
    </source>
</evidence>
<keyword evidence="13" id="KW-0539">Nucleus</keyword>
<feature type="domain" description="Cytochrome b561" evidence="18">
    <location>
        <begin position="34"/>
        <end position="224"/>
    </location>
</feature>
<reference evidence="19 20" key="1">
    <citation type="journal article" date="2012" name="PLoS Pathog.">
        <title>Diverse lifestyles and strategies of plant pathogenesis encoded in the genomes of eighteen Dothideomycetes fungi.</title>
        <authorList>
            <person name="Ohm R.A."/>
            <person name="Feau N."/>
            <person name="Henrissat B."/>
            <person name="Schoch C.L."/>
            <person name="Horwitz B.A."/>
            <person name="Barry K.W."/>
            <person name="Condon B.J."/>
            <person name="Copeland A.C."/>
            <person name="Dhillon B."/>
            <person name="Glaser F."/>
            <person name="Hesse C.N."/>
            <person name="Kosti I."/>
            <person name="LaButti K."/>
            <person name="Lindquist E.A."/>
            <person name="Lucas S."/>
            <person name="Salamov A.A."/>
            <person name="Bradshaw R.E."/>
            <person name="Ciuffetti L."/>
            <person name="Hamelin R.C."/>
            <person name="Kema G.H.J."/>
            <person name="Lawrence C."/>
            <person name="Scott J.A."/>
            <person name="Spatafora J.W."/>
            <person name="Turgeon B.G."/>
            <person name="de Wit P.J.G.M."/>
            <person name="Zhong S."/>
            <person name="Goodwin S.B."/>
            <person name="Grigoriev I.V."/>
        </authorList>
    </citation>
    <scope>NUCLEOTIDE SEQUENCE [LARGE SCALE GENOMIC DNA]</scope>
    <source>
        <strain evidence="20">28A</strain>
    </source>
</reference>
<proteinExistence type="predicted"/>
<feature type="transmembrane region" description="Helical" evidence="17">
    <location>
        <begin position="64"/>
        <end position="89"/>
    </location>
</feature>
<evidence type="ECO:0000256" key="15">
    <source>
        <dbReference type="ARBA" id="ARBA00023328"/>
    </source>
</evidence>
<dbReference type="GO" id="GO:0005634">
    <property type="term" value="C:nucleus"/>
    <property type="evidence" value="ECO:0007669"/>
    <property type="project" value="UniProtKB-SubCell"/>
</dbReference>
<evidence type="ECO:0000256" key="9">
    <source>
        <dbReference type="ARBA" id="ARBA00022838"/>
    </source>
</evidence>
<feature type="compositionally biased region" description="Basic and acidic residues" evidence="16">
    <location>
        <begin position="628"/>
        <end position="653"/>
    </location>
</feature>
<dbReference type="GO" id="GO:0051301">
    <property type="term" value="P:cell division"/>
    <property type="evidence" value="ECO:0007669"/>
    <property type="project" value="UniProtKB-KW"/>
</dbReference>
<evidence type="ECO:0000313" key="19">
    <source>
        <dbReference type="EMBL" id="EOA81617.1"/>
    </source>
</evidence>
<keyword evidence="11 17" id="KW-1133">Transmembrane helix</keyword>